<sequence length="465" mass="52717">MPPVLQPIKPFRCTYKDCSASYDSEKMMKSHKKHSDEHDYCPVCDEDFDSYEDLAQHKAYRPDNHGKACRVCGEEFKSESGLKRHIELNHKVDQKLTCVGCNGQFYRASLLIEHLEFGHCRIISTSQFQGHIVHKHLVDQLLHNGPARSRFMEKISKYDATQDTEEEGGISILDQDDSGMFGKEKYEAIRPDTPPEENLVVHPGPYPPLPPSTMMSDITSQFSKTSINGGNSETGTVVGSEDTGRQAKIWGTRAARTLFPNAKPTPPPTPSEYSISQHDQAMETDHGINIMKTRFWDPLSQEWNPDRFYDSVVNMYFCPFICEQTYSIPADLNRHIIQDHRITRVKCPGCCKPFRSVTALMAHCESRGSRCSVNKAYDYGMFVDKLSGGFLGVVEKIRPDHLNNKSVLLTNKETGRPEFYTPPVASYLQYEVTKPADYKEPAQKRVEAAPANKGHTFGVNIRPQW</sequence>
<evidence type="ECO:0000256" key="4">
    <source>
        <dbReference type="ARBA" id="ARBA00022771"/>
    </source>
</evidence>
<dbReference type="PROSITE" id="PS50157">
    <property type="entry name" value="ZINC_FINGER_C2H2_2"/>
    <property type="match status" value="1"/>
</dbReference>
<dbReference type="SUPFAM" id="SSF57667">
    <property type="entry name" value="beta-beta-alpha zinc fingers"/>
    <property type="match status" value="1"/>
</dbReference>
<dbReference type="SMART" id="SM00355">
    <property type="entry name" value="ZnF_C2H2"/>
    <property type="match status" value="6"/>
</dbReference>
<dbReference type="PROSITE" id="PS00028">
    <property type="entry name" value="ZINC_FINGER_C2H2_1"/>
    <property type="match status" value="3"/>
</dbReference>
<evidence type="ECO:0000256" key="7">
    <source>
        <dbReference type="PROSITE-ProRule" id="PRU00042"/>
    </source>
</evidence>
<evidence type="ECO:0000313" key="10">
    <source>
        <dbReference type="Proteomes" id="UP000481861"/>
    </source>
</evidence>
<accession>A0A7C8I873</accession>
<reference evidence="9 10" key="1">
    <citation type="submission" date="2020-01" db="EMBL/GenBank/DDBJ databases">
        <authorList>
            <consortium name="DOE Joint Genome Institute"/>
            <person name="Haridas S."/>
            <person name="Albert R."/>
            <person name="Binder M."/>
            <person name="Bloem J."/>
            <person name="Labutti K."/>
            <person name="Salamov A."/>
            <person name="Andreopoulos B."/>
            <person name="Baker S.E."/>
            <person name="Barry K."/>
            <person name="Bills G."/>
            <person name="Bluhm B.H."/>
            <person name="Cannon C."/>
            <person name="Castanera R."/>
            <person name="Culley D.E."/>
            <person name="Daum C."/>
            <person name="Ezra D."/>
            <person name="Gonzalez J.B."/>
            <person name="Henrissat B."/>
            <person name="Kuo A."/>
            <person name="Liang C."/>
            <person name="Lipzen A."/>
            <person name="Lutzoni F."/>
            <person name="Magnuson J."/>
            <person name="Mondo S."/>
            <person name="Nolan M."/>
            <person name="Ohm R."/>
            <person name="Pangilinan J."/>
            <person name="Park H.-J.H."/>
            <person name="Ramirez L."/>
            <person name="Alfaro M."/>
            <person name="Sun H."/>
            <person name="Tritt A."/>
            <person name="Yoshinaga Y."/>
            <person name="Zwiers L.-H.L."/>
            <person name="Turgeon B.G."/>
            <person name="Goodwin S.B."/>
            <person name="Spatafora J.W."/>
            <person name="Crous P.W."/>
            <person name="Grigoriev I.V."/>
        </authorList>
    </citation>
    <scope>NUCLEOTIDE SEQUENCE [LARGE SCALE GENOMIC DNA]</scope>
    <source>
        <strain evidence="9 10">CBS 611.86</strain>
    </source>
</reference>
<dbReference type="InterPro" id="IPR050888">
    <property type="entry name" value="ZnF_C2H2-type_TF"/>
</dbReference>
<dbReference type="InterPro" id="IPR013087">
    <property type="entry name" value="Znf_C2H2_type"/>
</dbReference>
<evidence type="ECO:0000256" key="6">
    <source>
        <dbReference type="ARBA" id="ARBA00023242"/>
    </source>
</evidence>
<evidence type="ECO:0000256" key="5">
    <source>
        <dbReference type="ARBA" id="ARBA00022833"/>
    </source>
</evidence>
<evidence type="ECO:0000313" key="9">
    <source>
        <dbReference type="EMBL" id="KAF2867630.1"/>
    </source>
</evidence>
<protein>
    <recommendedName>
        <fullName evidence="8">C2H2-type domain-containing protein</fullName>
    </recommendedName>
</protein>
<dbReference type="GO" id="GO:0005634">
    <property type="term" value="C:nucleus"/>
    <property type="evidence" value="ECO:0007669"/>
    <property type="project" value="UniProtKB-SubCell"/>
</dbReference>
<evidence type="ECO:0000259" key="8">
    <source>
        <dbReference type="PROSITE" id="PS50157"/>
    </source>
</evidence>
<keyword evidence="5" id="KW-0862">Zinc</keyword>
<keyword evidence="6" id="KW-0539">Nucleus</keyword>
<dbReference type="EMBL" id="JAADJZ010000022">
    <property type="protein sequence ID" value="KAF2867630.1"/>
    <property type="molecule type" value="Genomic_DNA"/>
</dbReference>
<keyword evidence="3" id="KW-0677">Repeat</keyword>
<dbReference type="OrthoDB" id="8117402at2759"/>
<dbReference type="Gene3D" id="3.30.160.60">
    <property type="entry name" value="Classic Zinc Finger"/>
    <property type="match status" value="2"/>
</dbReference>
<dbReference type="AlphaFoldDB" id="A0A7C8I873"/>
<keyword evidence="10" id="KW-1185">Reference proteome</keyword>
<evidence type="ECO:0000256" key="3">
    <source>
        <dbReference type="ARBA" id="ARBA00022737"/>
    </source>
</evidence>
<evidence type="ECO:0000256" key="2">
    <source>
        <dbReference type="ARBA" id="ARBA00022723"/>
    </source>
</evidence>
<feature type="domain" description="C2H2-type" evidence="8">
    <location>
        <begin position="67"/>
        <end position="95"/>
    </location>
</feature>
<dbReference type="PANTHER" id="PTHR24406">
    <property type="entry name" value="TRANSCRIPTIONAL REPRESSOR CTCFL-RELATED"/>
    <property type="match status" value="1"/>
</dbReference>
<comment type="caution">
    <text evidence="9">The sequence shown here is derived from an EMBL/GenBank/DDBJ whole genome shotgun (WGS) entry which is preliminary data.</text>
</comment>
<gene>
    <name evidence="9" type="ORF">BDV95DRAFT_631007</name>
</gene>
<comment type="subcellular location">
    <subcellularLocation>
        <location evidence="1">Nucleus</location>
    </subcellularLocation>
</comment>
<dbReference type="Proteomes" id="UP000481861">
    <property type="component" value="Unassembled WGS sequence"/>
</dbReference>
<dbReference type="InterPro" id="IPR036236">
    <property type="entry name" value="Znf_C2H2_sf"/>
</dbReference>
<keyword evidence="2" id="KW-0479">Metal-binding</keyword>
<dbReference type="GO" id="GO:0008270">
    <property type="term" value="F:zinc ion binding"/>
    <property type="evidence" value="ECO:0007669"/>
    <property type="project" value="UniProtKB-KW"/>
</dbReference>
<dbReference type="Pfam" id="PF00096">
    <property type="entry name" value="zf-C2H2"/>
    <property type="match status" value="1"/>
</dbReference>
<evidence type="ECO:0000256" key="1">
    <source>
        <dbReference type="ARBA" id="ARBA00004123"/>
    </source>
</evidence>
<proteinExistence type="predicted"/>
<keyword evidence="4 7" id="KW-0863">Zinc-finger</keyword>
<name>A0A7C8I873_9PLEO</name>
<organism evidence="9 10">
    <name type="scientific">Massariosphaeria phaeospora</name>
    <dbReference type="NCBI Taxonomy" id="100035"/>
    <lineage>
        <taxon>Eukaryota</taxon>
        <taxon>Fungi</taxon>
        <taxon>Dikarya</taxon>
        <taxon>Ascomycota</taxon>
        <taxon>Pezizomycotina</taxon>
        <taxon>Dothideomycetes</taxon>
        <taxon>Pleosporomycetidae</taxon>
        <taxon>Pleosporales</taxon>
        <taxon>Pleosporales incertae sedis</taxon>
        <taxon>Massariosphaeria</taxon>
    </lineage>
</organism>